<sequence length="342" mass="37337">MNTSNDRRMASKISRLFYETPSVSHNDGDSSPTCRPSKPQALPVAVDEISSQKRFTFSSFFFSLLPATCSGVGQTVSCSTQGHRLSPSQSHSRSSKSSNSAFKDGPLENDKVDEPEINIDLTSSVAKANEIDVSERRVKAAETTEESSSSKASSVLIPHLTEKSTFVTADLFDFLHSCLPNIVKGCQWVLLYSSMKHGISLRTLIRRSATVTGPCLLVVGDMQGAVFGGLLDSPLKPTIKRKYQGTSQTFVFTTRYGEPRLFRATGANRFYYLCLNEFLAFGGGGSFAICLEEDLLRGTSGPSETFGNMCLAHAEDFELKNVERSWALGFASSQGRVIKEIS</sequence>
<protein>
    <recommendedName>
        <fullName evidence="2">TLDc domain-containing protein</fullName>
    </recommendedName>
</protein>
<comment type="caution">
    <text evidence="3">The sequence shown here is derived from an EMBL/GenBank/DDBJ whole genome shotgun (WGS) entry which is preliminary data.</text>
</comment>
<dbReference type="PANTHER" id="PTHR23354:SF74">
    <property type="entry name" value="TLD-DOMAIN CONTAINING NUCLEOLAR PROTEIN"/>
    <property type="match status" value="1"/>
</dbReference>
<dbReference type="SMR" id="A0A8T3CA21"/>
<feature type="compositionally biased region" description="Basic and acidic residues" evidence="1">
    <location>
        <begin position="105"/>
        <end position="114"/>
    </location>
</feature>
<dbReference type="InterPro" id="IPR006571">
    <property type="entry name" value="TLDc_dom"/>
</dbReference>
<evidence type="ECO:0000256" key="1">
    <source>
        <dbReference type="SAM" id="MobiDB-lite"/>
    </source>
</evidence>
<evidence type="ECO:0000313" key="3">
    <source>
        <dbReference type="EMBL" id="KAI0528791.1"/>
    </source>
</evidence>
<dbReference type="SMART" id="SM00584">
    <property type="entry name" value="TLDc"/>
    <property type="match status" value="1"/>
</dbReference>
<gene>
    <name evidence="3" type="ORF">KFK09_001334</name>
</gene>
<feature type="compositionally biased region" description="Polar residues" evidence="1">
    <location>
        <begin position="21"/>
        <end position="34"/>
    </location>
</feature>
<feature type="domain" description="TLDc" evidence="2">
    <location>
        <begin position="165"/>
        <end position="328"/>
    </location>
</feature>
<dbReference type="AlphaFoldDB" id="A0A8T3CA21"/>
<evidence type="ECO:0000259" key="2">
    <source>
        <dbReference type="PROSITE" id="PS51886"/>
    </source>
</evidence>
<dbReference type="PANTHER" id="PTHR23354">
    <property type="entry name" value="NUCLEOLAR PROTEIN 7/ESTROGEN RECEPTOR COACTIVATOR-RELATED"/>
    <property type="match status" value="1"/>
</dbReference>
<organism evidence="3 4">
    <name type="scientific">Dendrobium nobile</name>
    <name type="common">Orchid</name>
    <dbReference type="NCBI Taxonomy" id="94219"/>
    <lineage>
        <taxon>Eukaryota</taxon>
        <taxon>Viridiplantae</taxon>
        <taxon>Streptophyta</taxon>
        <taxon>Embryophyta</taxon>
        <taxon>Tracheophyta</taxon>
        <taxon>Spermatophyta</taxon>
        <taxon>Magnoliopsida</taxon>
        <taxon>Liliopsida</taxon>
        <taxon>Asparagales</taxon>
        <taxon>Orchidaceae</taxon>
        <taxon>Epidendroideae</taxon>
        <taxon>Malaxideae</taxon>
        <taxon>Dendrobiinae</taxon>
        <taxon>Dendrobium</taxon>
    </lineage>
</organism>
<dbReference type="Pfam" id="PF07534">
    <property type="entry name" value="TLD"/>
    <property type="match status" value="1"/>
</dbReference>
<evidence type="ECO:0000313" key="4">
    <source>
        <dbReference type="Proteomes" id="UP000829196"/>
    </source>
</evidence>
<dbReference type="Proteomes" id="UP000829196">
    <property type="component" value="Unassembled WGS sequence"/>
</dbReference>
<name>A0A8T3CA21_DENNO</name>
<dbReference type="OrthoDB" id="26679at2759"/>
<keyword evidence="4" id="KW-1185">Reference proteome</keyword>
<proteinExistence type="predicted"/>
<feature type="compositionally biased region" description="Low complexity" evidence="1">
    <location>
        <begin position="86"/>
        <end position="100"/>
    </location>
</feature>
<dbReference type="PROSITE" id="PS51886">
    <property type="entry name" value="TLDC"/>
    <property type="match status" value="1"/>
</dbReference>
<accession>A0A8T3CA21</accession>
<dbReference type="EMBL" id="JAGYWB010000002">
    <property type="protein sequence ID" value="KAI0528791.1"/>
    <property type="molecule type" value="Genomic_DNA"/>
</dbReference>
<feature type="region of interest" description="Disordered" evidence="1">
    <location>
        <begin position="76"/>
        <end position="115"/>
    </location>
</feature>
<feature type="region of interest" description="Disordered" evidence="1">
    <location>
        <begin position="1"/>
        <end position="39"/>
    </location>
</feature>
<reference evidence="3" key="1">
    <citation type="journal article" date="2022" name="Front. Genet.">
        <title>Chromosome-Scale Assembly of the Dendrobium nobile Genome Provides Insights Into the Molecular Mechanism of the Biosynthesis of the Medicinal Active Ingredient of Dendrobium.</title>
        <authorList>
            <person name="Xu Q."/>
            <person name="Niu S.-C."/>
            <person name="Li K.-L."/>
            <person name="Zheng P.-J."/>
            <person name="Zhang X.-J."/>
            <person name="Jia Y."/>
            <person name="Liu Y."/>
            <person name="Niu Y.-X."/>
            <person name="Yu L.-H."/>
            <person name="Chen D.-F."/>
            <person name="Zhang G.-Q."/>
        </authorList>
    </citation>
    <scope>NUCLEOTIDE SEQUENCE</scope>
    <source>
        <tissue evidence="3">Leaf</tissue>
    </source>
</reference>